<dbReference type="KEGG" id="cfer:D4Z93_03340"/>
<keyword evidence="2" id="KW-1185">Reference proteome</keyword>
<evidence type="ECO:0000313" key="2">
    <source>
        <dbReference type="Proteomes" id="UP000266301"/>
    </source>
</evidence>
<dbReference type="Proteomes" id="UP000266301">
    <property type="component" value="Chromosome"/>
</dbReference>
<sequence length="75" mass="8749">MNTLQSIEKDLINYFNKDKKINVLNKKLEILKRQITEIDSKLQSIDVDLPEDPLSINMMKGYKQAIAVKVMQKEL</sequence>
<dbReference type="AlphaFoldDB" id="A0A386H1R5"/>
<evidence type="ECO:0000313" key="1">
    <source>
        <dbReference type="EMBL" id="AYD39606.1"/>
    </source>
</evidence>
<dbReference type="OrthoDB" id="1935035at2"/>
<proteinExistence type="predicted"/>
<organism evidence="1 2">
    <name type="scientific">Clostridium fermenticellae</name>
    <dbReference type="NCBI Taxonomy" id="2068654"/>
    <lineage>
        <taxon>Bacteria</taxon>
        <taxon>Bacillati</taxon>
        <taxon>Bacillota</taxon>
        <taxon>Clostridia</taxon>
        <taxon>Eubacteriales</taxon>
        <taxon>Clostridiaceae</taxon>
        <taxon>Clostridium</taxon>
    </lineage>
</organism>
<dbReference type="RefSeq" id="WP_119970392.1">
    <property type="nucleotide sequence ID" value="NZ_CP032416.1"/>
</dbReference>
<reference evidence="1 2" key="1">
    <citation type="journal article" date="2019" name="Int. J. Syst. Evol. Microbiol.">
        <title>Clostridium fermenticellae sp. nov., isolated from the mud in a fermentation cellar for the production of the Chinese liquor, baijiu.</title>
        <authorList>
            <person name="Xu P.X."/>
            <person name="Chai L.J."/>
            <person name="Qiu T."/>
            <person name="Zhang X.J."/>
            <person name="Lu Z.M."/>
            <person name="Xiao C."/>
            <person name="Wang S.T."/>
            <person name="Shen C.H."/>
            <person name="Shi J.S."/>
            <person name="Xu Z.H."/>
        </authorList>
    </citation>
    <scope>NUCLEOTIDE SEQUENCE [LARGE SCALE GENOMIC DNA]</scope>
    <source>
        <strain evidence="1 2">JN500901</strain>
    </source>
</reference>
<accession>A0A386H1R5</accession>
<gene>
    <name evidence="1" type="ORF">D4Z93_03340</name>
</gene>
<name>A0A386H1R5_9CLOT</name>
<dbReference type="EMBL" id="CP032416">
    <property type="protein sequence ID" value="AYD39606.1"/>
    <property type="molecule type" value="Genomic_DNA"/>
</dbReference>
<protein>
    <submittedName>
        <fullName evidence="1">Uncharacterized protein</fullName>
    </submittedName>
</protein>